<organism evidence="1 2">
    <name type="scientific">Streptomyces stelliscabiei</name>
    <dbReference type="NCBI Taxonomy" id="146820"/>
    <lineage>
        <taxon>Bacteria</taxon>
        <taxon>Bacillati</taxon>
        <taxon>Actinomycetota</taxon>
        <taxon>Actinomycetes</taxon>
        <taxon>Kitasatosporales</taxon>
        <taxon>Streptomycetaceae</taxon>
        <taxon>Streptomyces</taxon>
    </lineage>
</organism>
<proteinExistence type="predicted"/>
<dbReference type="RefSeq" id="WP_046916727.1">
    <property type="nucleotide sequence ID" value="NZ_JADBGF010000001.1"/>
</dbReference>
<reference evidence="1 2" key="1">
    <citation type="submission" date="2020-10" db="EMBL/GenBank/DDBJ databases">
        <title>Sequencing the genomes of 1000 actinobacteria strains.</title>
        <authorList>
            <person name="Klenk H.-P."/>
        </authorList>
    </citation>
    <scope>NUCLEOTIDE SEQUENCE [LARGE SCALE GENOMIC DNA]</scope>
    <source>
        <strain evidence="1 2">DSM 41803</strain>
    </source>
</reference>
<dbReference type="EMBL" id="JADBGF010000001">
    <property type="protein sequence ID" value="MBE1593914.1"/>
    <property type="molecule type" value="Genomic_DNA"/>
</dbReference>
<keyword evidence="2" id="KW-1185">Reference proteome</keyword>
<accession>A0A8I0TMX4</accession>
<gene>
    <name evidence="1" type="ORF">H4687_000043</name>
</gene>
<dbReference type="AlphaFoldDB" id="A0A8I0TMX4"/>
<evidence type="ECO:0000313" key="2">
    <source>
        <dbReference type="Proteomes" id="UP000629287"/>
    </source>
</evidence>
<dbReference type="GeneID" id="86824750"/>
<dbReference type="Proteomes" id="UP000629287">
    <property type="component" value="Unassembled WGS sequence"/>
</dbReference>
<sequence length="122" mass="12330">MGVSGADHPYIKQQLLAWLAGQSITATARLPEDAERLGGEVVFEPGGHGCLRVLLNEDAALPAPADGTQLVLGRTSRTIRTGSPSTATCCASAATPTTPGAASWSEPNCTATPSGSALTNAI</sequence>
<name>A0A8I0TMX4_9ACTN</name>
<dbReference type="OrthoDB" id="4965426at2"/>
<evidence type="ECO:0000313" key="1">
    <source>
        <dbReference type="EMBL" id="MBE1593914.1"/>
    </source>
</evidence>
<comment type="caution">
    <text evidence="1">The sequence shown here is derived from an EMBL/GenBank/DDBJ whole genome shotgun (WGS) entry which is preliminary data.</text>
</comment>
<protein>
    <submittedName>
        <fullName evidence="1">Uncharacterized protein</fullName>
    </submittedName>
</protein>